<reference evidence="1" key="1">
    <citation type="submission" date="2023-06" db="EMBL/GenBank/DDBJ databases">
        <title>Phylogenetic Diversity of Rhizobium strains.</title>
        <authorList>
            <person name="Moura F.T."/>
            <person name="Helene L.C.F."/>
            <person name="Hungria M."/>
        </authorList>
    </citation>
    <scope>NUCLEOTIDE SEQUENCE</scope>
    <source>
        <strain evidence="1">CCGE526</strain>
    </source>
</reference>
<name>A0ABT7JTR1_9HYPH</name>
<gene>
    <name evidence="1" type="ORF">PY649_10305</name>
</gene>
<comment type="caution">
    <text evidence="1">The sequence shown here is derived from an EMBL/GenBank/DDBJ whole genome shotgun (WGS) entry which is preliminary data.</text>
</comment>
<organism evidence="1 2">
    <name type="scientific">Rhizobium mayense</name>
    <dbReference type="NCBI Taxonomy" id="1312184"/>
    <lineage>
        <taxon>Bacteria</taxon>
        <taxon>Pseudomonadati</taxon>
        <taxon>Pseudomonadota</taxon>
        <taxon>Alphaproteobacteria</taxon>
        <taxon>Hyphomicrobiales</taxon>
        <taxon>Rhizobiaceae</taxon>
        <taxon>Rhizobium/Agrobacterium group</taxon>
        <taxon>Rhizobium</taxon>
    </lineage>
</organism>
<proteinExistence type="predicted"/>
<accession>A0ABT7JTR1</accession>
<dbReference type="EMBL" id="JARFYM010000006">
    <property type="protein sequence ID" value="MDL2399287.1"/>
    <property type="molecule type" value="Genomic_DNA"/>
</dbReference>
<evidence type="ECO:0000313" key="1">
    <source>
        <dbReference type="EMBL" id="MDL2399287.1"/>
    </source>
</evidence>
<evidence type="ECO:0000313" key="2">
    <source>
        <dbReference type="Proteomes" id="UP001172645"/>
    </source>
</evidence>
<dbReference type="Proteomes" id="UP001172645">
    <property type="component" value="Unassembled WGS sequence"/>
</dbReference>
<protein>
    <submittedName>
        <fullName evidence="1">Uncharacterized protein</fullName>
    </submittedName>
</protein>
<dbReference type="RefSeq" id="WP_285868233.1">
    <property type="nucleotide sequence ID" value="NZ_JARFYM010000006.1"/>
</dbReference>
<keyword evidence="2" id="KW-1185">Reference proteome</keyword>
<sequence>MAKLSCSNFEALAIFRRPLTIFCRFALAKPIAFWHRADELGQGCCPILATKAEDALEGPDDIGISGYSYREHAIGLPGGAAVE</sequence>